<protein>
    <recommendedName>
        <fullName evidence="4">DUF368 domain-containing protein</fullName>
    </recommendedName>
</protein>
<feature type="transmembrane region" description="Helical" evidence="1">
    <location>
        <begin position="12"/>
        <end position="35"/>
    </location>
</feature>
<dbReference type="RefSeq" id="WP_067630963.1">
    <property type="nucleotide sequence ID" value="NZ_CP013213.1"/>
</dbReference>
<feature type="transmembrane region" description="Helical" evidence="1">
    <location>
        <begin position="55"/>
        <end position="78"/>
    </location>
</feature>
<proteinExistence type="predicted"/>
<dbReference type="Proteomes" id="UP000063781">
    <property type="component" value="Chromosome"/>
</dbReference>
<feature type="transmembrane region" description="Helical" evidence="1">
    <location>
        <begin position="191"/>
        <end position="209"/>
    </location>
</feature>
<name>A0A0X8GYT0_9FIRM</name>
<dbReference type="PANTHER" id="PTHR37308">
    <property type="entry name" value="INTEGRAL MEMBRANE PROTEIN"/>
    <property type="match status" value="1"/>
</dbReference>
<reference evidence="2 3" key="1">
    <citation type="submission" date="2015-10" db="EMBL/GenBank/DDBJ databases">
        <title>Erysipelothrix larvae sp. LV19 isolated from the larval gut of the rhinoceros beetle, Trypoxylus dichotomus.</title>
        <authorList>
            <person name="Lim S."/>
            <person name="Kim B.-C."/>
        </authorList>
    </citation>
    <scope>NUCLEOTIDE SEQUENCE [LARGE SCALE GENOMIC DNA]</scope>
    <source>
        <strain evidence="2 3">LV19</strain>
    </source>
</reference>
<dbReference type="OrthoDB" id="9793746at2"/>
<dbReference type="InterPro" id="IPR007163">
    <property type="entry name" value="VCA0040-like"/>
</dbReference>
<evidence type="ECO:0000313" key="2">
    <source>
        <dbReference type="EMBL" id="AMC92885.1"/>
    </source>
</evidence>
<keyword evidence="1" id="KW-0472">Membrane</keyword>
<dbReference type="EMBL" id="CP013213">
    <property type="protein sequence ID" value="AMC92885.1"/>
    <property type="molecule type" value="Genomic_DNA"/>
</dbReference>
<feature type="transmembrane region" description="Helical" evidence="1">
    <location>
        <begin position="248"/>
        <end position="268"/>
    </location>
</feature>
<feature type="transmembrane region" description="Helical" evidence="1">
    <location>
        <begin position="112"/>
        <end position="131"/>
    </location>
</feature>
<dbReference type="PANTHER" id="PTHR37308:SF1">
    <property type="entry name" value="POLYPRENYL-PHOSPHATE TRANSPORTER"/>
    <property type="match status" value="1"/>
</dbReference>
<accession>A0A0X8GYT0</accession>
<dbReference type="Pfam" id="PF04018">
    <property type="entry name" value="VCA0040-like"/>
    <property type="match status" value="1"/>
</dbReference>
<evidence type="ECO:0000313" key="3">
    <source>
        <dbReference type="Proteomes" id="UP000063781"/>
    </source>
</evidence>
<feature type="transmembrane region" description="Helical" evidence="1">
    <location>
        <begin position="143"/>
        <end position="162"/>
    </location>
</feature>
<dbReference type="STRING" id="1514105.AOC36_02465"/>
<dbReference type="KEGG" id="erl:AOC36_02465"/>
<keyword evidence="1" id="KW-1133">Transmembrane helix</keyword>
<feature type="transmembrane region" description="Helical" evidence="1">
    <location>
        <begin position="84"/>
        <end position="100"/>
    </location>
</feature>
<evidence type="ECO:0008006" key="4">
    <source>
        <dbReference type="Google" id="ProtNLM"/>
    </source>
</evidence>
<dbReference type="AlphaFoldDB" id="A0A0X8GYT0"/>
<feature type="transmembrane region" description="Helical" evidence="1">
    <location>
        <begin position="221"/>
        <end position="242"/>
    </location>
</feature>
<evidence type="ECO:0000256" key="1">
    <source>
        <dbReference type="SAM" id="Phobius"/>
    </source>
</evidence>
<keyword evidence="1" id="KW-0812">Transmembrane</keyword>
<keyword evidence="3" id="KW-1185">Reference proteome</keyword>
<gene>
    <name evidence="2" type="ORF">AOC36_02465</name>
</gene>
<organism evidence="2 3">
    <name type="scientific">Erysipelothrix larvae</name>
    <dbReference type="NCBI Taxonomy" id="1514105"/>
    <lineage>
        <taxon>Bacteria</taxon>
        <taxon>Bacillati</taxon>
        <taxon>Bacillota</taxon>
        <taxon>Erysipelotrichia</taxon>
        <taxon>Erysipelotrichales</taxon>
        <taxon>Erysipelotrichaceae</taxon>
        <taxon>Erysipelothrix</taxon>
    </lineage>
</organism>
<sequence length="272" mass="30233">MIKYCVYFLKGLLIGVSFLVPGMSGGTMMILLNVFDEAIHSLSSLMRGKIHKLDLMVIMGIGVILALALFSPLLLSLLNRNYELTISFFLGVIAAGLLLFKREIDLRRVHAIDVVHLLLGIVIVLVLNHQASAFINLDTQADGVQFITLIIVGIPVAVALILPGISTSFLLLSFGAYEMVLTAITSFDLSILVPLAIGIVLGTVALTHFLENQLKKNRRRLYLIILGFIVGSVFDMFNQFKYYRVEEIPFMILLFMVGFVIMFAINYFNKNA</sequence>